<dbReference type="SUPFAM" id="SSF103515">
    <property type="entry name" value="Autotransporter"/>
    <property type="match status" value="1"/>
</dbReference>
<feature type="compositionally biased region" description="Acidic residues" evidence="1">
    <location>
        <begin position="817"/>
        <end position="839"/>
    </location>
</feature>
<sequence length="1161" mass="120434">MAMILRPFIPGIMLSLPLYAAAASPWVVTDGSTLQVTADYSSVEQNDVPLVVSGAGSQLTTDSGLTFTTSHAGTRGARVTEQGSLNLNGVTLSTSEENSTAIYADSGTLTITDSTIATLGSQSRGIRAKNSDVTIINSTLTTNTIDGAIEVSGGVLKADGLTITSPVAGIEVYAHEGVYGNATLNNIHFTLTGDKAIQAIFARRGHVTGTNITIDTASEYFSAIEIGNGTNSTLILNDSTINAAYVGIRTLGGHATLNNVDITTTVNDNNHAHNALEISGQGDSATINGGTFQTSKVKSHGIYMPLSSTILDATGVNILTHGGSSHGIMAGGKVNLTDATLLTSGSGSYGLYATVSYSYAGNVTGDGITVNTSGEQGYGVRAAQGAIIDLNNSNITTSNAQAYGAVASDAGVLTLTNSAITTAGEFSVGTYLTRSGKLTLHDTQINTSGDSAYGILAMTNSTATLVNPAITTSGKEAHGVAATASSVVTITGGEIVTTGEGTGGIYAGSAATVTAANVAVTASGNNAFGLIANLGNIEMTDSTIANTGTATASKGPQAAGLYANIYSDTLSSAVTLNNTTLRSEAGSGVLVKGSALDLTLSNGSLVYGGNGTALSAGANVNDKGEVFLSTVNVTANGASQLLGDVIVSDDSLVNLTLNDGSTLSGATQNVNQLILNSASSWLVTADSNLNTLTMDGGSVVFNNASGFSSLAVKGDLAGSGSFAFNTQLGGDDSPSDRLLVNGNASGSYDVSVNNKGGTGALTHSGILLVRVEGDADAATFNQKNAVVAGNYQYFLNKIGDKDWYLQSSLTPVPPPDDAAEIDEDPIIPDVPDTDEVVEPDTDKSDETGNDAAAPEPEVIAYRPETAGYLIAPYLNSTYGFDTIGTWHERLGAYQGGTAWARVSGRHDRYAAGRFAFNVNTTFVQLGGDVVTRQFADGWHLTAGPMMTLGHQRSNNKDTARSLRSELSVDVGKVTTNAYGIGGYLTAWNDSGAYLDNVVQLTRYSNEFSSLTRAKMDSYGVVASVETGIPLTLGDRFRLEPQLQAMGQYMNISQTYSSGVKLKDQNLMVARLREGLRFYYDNPVLKPYLQADVVQFLGHTPGVDMNNETMRPDVRRGYWQAGAGVSSQLNPHFSVYAQVKYAHSFGPGTEGYTGNMGIRYKF</sequence>
<dbReference type="SMART" id="SM00869">
    <property type="entry name" value="Autotransporter"/>
    <property type="match status" value="1"/>
</dbReference>
<comment type="caution">
    <text evidence="4">The sequence shown here is derived from an EMBL/GenBank/DDBJ whole genome shotgun (WGS) entry which is preliminary data.</text>
</comment>
<dbReference type="Gene3D" id="2.160.20.20">
    <property type="match status" value="2"/>
</dbReference>
<dbReference type="InterPro" id="IPR006315">
    <property type="entry name" value="OM_autotransptr_brl_dom"/>
</dbReference>
<reference evidence="4 5" key="1">
    <citation type="submission" date="2024-07" db="EMBL/GenBank/DDBJ databases">
        <authorList>
            <person name="Hebao G."/>
        </authorList>
    </citation>
    <scope>NUCLEOTIDE SEQUENCE [LARGE SCALE GENOMIC DNA]</scope>
    <source>
        <strain evidence="4 5">ACCC 02193</strain>
    </source>
</reference>
<evidence type="ECO:0000313" key="5">
    <source>
        <dbReference type="Proteomes" id="UP001565243"/>
    </source>
</evidence>
<dbReference type="InterPro" id="IPR012332">
    <property type="entry name" value="Autotransporter_pectin_lyase_C"/>
</dbReference>
<dbReference type="PANTHER" id="PTHR35037:SF3">
    <property type="entry name" value="C-TERMINAL REGION OF AIDA-LIKE PROTEIN"/>
    <property type="match status" value="1"/>
</dbReference>
<dbReference type="CDD" id="cd00253">
    <property type="entry name" value="PL_Passenger_AT"/>
    <property type="match status" value="1"/>
</dbReference>
<dbReference type="Proteomes" id="UP001565243">
    <property type="component" value="Unassembled WGS sequence"/>
</dbReference>
<dbReference type="RefSeq" id="WP_369896122.1">
    <property type="nucleotide sequence ID" value="NZ_JBGFFX010000010.1"/>
</dbReference>
<feature type="chain" id="PRO_5047537554" evidence="2">
    <location>
        <begin position="23"/>
        <end position="1161"/>
    </location>
</feature>
<evidence type="ECO:0000256" key="1">
    <source>
        <dbReference type="SAM" id="MobiDB-lite"/>
    </source>
</evidence>
<dbReference type="InterPro" id="IPR006626">
    <property type="entry name" value="PbH1"/>
</dbReference>
<dbReference type="PANTHER" id="PTHR35037">
    <property type="entry name" value="C-TERMINAL REGION OF AIDA-LIKE PROTEIN"/>
    <property type="match status" value="1"/>
</dbReference>
<keyword evidence="2" id="KW-0732">Signal</keyword>
<dbReference type="InterPro" id="IPR051551">
    <property type="entry name" value="Autotransporter_adhesion"/>
</dbReference>
<proteinExistence type="predicted"/>
<dbReference type="Gene3D" id="2.40.128.130">
    <property type="entry name" value="Autotransporter beta-domain"/>
    <property type="match status" value="1"/>
</dbReference>
<evidence type="ECO:0000313" key="4">
    <source>
        <dbReference type="EMBL" id="MEY8771910.1"/>
    </source>
</evidence>
<dbReference type="InterPro" id="IPR043990">
    <property type="entry name" value="AC_1"/>
</dbReference>
<dbReference type="SMART" id="SM00710">
    <property type="entry name" value="PbH1"/>
    <property type="match status" value="8"/>
</dbReference>
<dbReference type="InterPro" id="IPR005546">
    <property type="entry name" value="Autotransporte_beta"/>
</dbReference>
<dbReference type="InterPro" id="IPR011050">
    <property type="entry name" value="Pectin_lyase_fold/virulence"/>
</dbReference>
<dbReference type="InterPro" id="IPR036709">
    <property type="entry name" value="Autotransporte_beta_dom_sf"/>
</dbReference>
<dbReference type="Pfam" id="PF03797">
    <property type="entry name" value="Autotransporter"/>
    <property type="match status" value="1"/>
</dbReference>
<dbReference type="SUPFAM" id="SSF51126">
    <property type="entry name" value="Pectin lyase-like"/>
    <property type="match status" value="2"/>
</dbReference>
<feature type="region of interest" description="Disordered" evidence="1">
    <location>
        <begin position="808"/>
        <end position="854"/>
    </location>
</feature>
<gene>
    <name evidence="4" type="ORF">AB6T85_16030</name>
</gene>
<dbReference type="NCBIfam" id="TIGR01414">
    <property type="entry name" value="autotrans_barl"/>
    <property type="match status" value="1"/>
</dbReference>
<dbReference type="PROSITE" id="PS51208">
    <property type="entry name" value="AUTOTRANSPORTER"/>
    <property type="match status" value="1"/>
</dbReference>
<organism evidence="4 5">
    <name type="scientific">Erwinia aeris</name>
    <dbReference type="NCBI Taxonomy" id="3239803"/>
    <lineage>
        <taxon>Bacteria</taxon>
        <taxon>Pseudomonadati</taxon>
        <taxon>Pseudomonadota</taxon>
        <taxon>Gammaproteobacteria</taxon>
        <taxon>Enterobacterales</taxon>
        <taxon>Erwiniaceae</taxon>
        <taxon>Erwinia</taxon>
    </lineage>
</organism>
<accession>A0ABV4EAF2</accession>
<dbReference type="Pfam" id="PF18883">
    <property type="entry name" value="AC_1"/>
    <property type="match status" value="1"/>
</dbReference>
<evidence type="ECO:0000256" key="2">
    <source>
        <dbReference type="SAM" id="SignalP"/>
    </source>
</evidence>
<feature type="domain" description="Autotransporter" evidence="3">
    <location>
        <begin position="891"/>
        <end position="1161"/>
    </location>
</feature>
<feature type="signal peptide" evidence="2">
    <location>
        <begin position="1"/>
        <end position="22"/>
    </location>
</feature>
<keyword evidence="5" id="KW-1185">Reference proteome</keyword>
<dbReference type="EMBL" id="JBGFFX010000010">
    <property type="protein sequence ID" value="MEY8771910.1"/>
    <property type="molecule type" value="Genomic_DNA"/>
</dbReference>
<name>A0ABV4EAF2_9GAMM</name>
<protein>
    <submittedName>
        <fullName evidence="4">Autotransporter outer membrane beta-barrel domain-containing protein</fullName>
    </submittedName>
</protein>
<evidence type="ECO:0000259" key="3">
    <source>
        <dbReference type="PROSITE" id="PS51208"/>
    </source>
</evidence>